<dbReference type="EMBL" id="JAMGZJ010000078">
    <property type="protein sequence ID" value="MCU6671064.1"/>
    <property type="molecule type" value="Genomic_DNA"/>
</dbReference>
<evidence type="ECO:0000256" key="3">
    <source>
        <dbReference type="ARBA" id="ARBA00014376"/>
    </source>
</evidence>
<evidence type="ECO:0000256" key="4">
    <source>
        <dbReference type="ARBA" id="ARBA00023143"/>
    </source>
</evidence>
<evidence type="ECO:0000256" key="2">
    <source>
        <dbReference type="ARBA" id="ARBA00009677"/>
    </source>
</evidence>
<organism evidence="8 9">
    <name type="scientific">Silvania confinis</name>
    <dbReference type="NCBI Taxonomy" id="2926470"/>
    <lineage>
        <taxon>Bacteria</taxon>
        <taxon>Pseudomonadati</taxon>
        <taxon>Pseudomonadota</taxon>
        <taxon>Gammaproteobacteria</taxon>
        <taxon>Enterobacterales</taxon>
        <taxon>Enterobacteriaceae</taxon>
        <taxon>Silvania</taxon>
    </lineage>
</organism>
<feature type="domain" description="Flagellar basal body rod protein N-terminal" evidence="7">
    <location>
        <begin position="9"/>
        <end position="39"/>
    </location>
</feature>
<dbReference type="InterPro" id="IPR006300">
    <property type="entry name" value="FlgB"/>
</dbReference>
<sequence>MLDRLDASLRFQQEALNLRAQRQEILAANIANADTPGFQARDIDFSSELKKVMERGRAENSGVALTLTSARHIPAATVTTPNTDLLYRIPDQPSLDGNTVDMDRERTQFADNSLQYQMGLTVLGGQIKGMMNVLQGGN</sequence>
<keyword evidence="8" id="KW-0282">Flagellum</keyword>
<keyword evidence="8" id="KW-0966">Cell projection</keyword>
<dbReference type="AlphaFoldDB" id="A0A9J6QGH0"/>
<evidence type="ECO:0000259" key="7">
    <source>
        <dbReference type="Pfam" id="PF00460"/>
    </source>
</evidence>
<dbReference type="InterPro" id="IPR001444">
    <property type="entry name" value="Flag_bb_rod_N"/>
</dbReference>
<dbReference type="PROSITE" id="PS00588">
    <property type="entry name" value="FLAGELLA_BB_ROD"/>
    <property type="match status" value="1"/>
</dbReference>
<evidence type="ECO:0000256" key="1">
    <source>
        <dbReference type="ARBA" id="ARBA00004117"/>
    </source>
</evidence>
<evidence type="ECO:0000256" key="6">
    <source>
        <dbReference type="PIRNR" id="PIRNR002889"/>
    </source>
</evidence>
<dbReference type="Pfam" id="PF00460">
    <property type="entry name" value="Flg_bb_rod"/>
    <property type="match status" value="1"/>
</dbReference>
<dbReference type="GO" id="GO:0071973">
    <property type="term" value="P:bacterial-type flagellum-dependent cell motility"/>
    <property type="evidence" value="ECO:0007669"/>
    <property type="project" value="InterPro"/>
</dbReference>
<dbReference type="PANTHER" id="PTHR30435">
    <property type="entry name" value="FLAGELLAR PROTEIN"/>
    <property type="match status" value="1"/>
</dbReference>
<comment type="similarity">
    <text evidence="2 6">Belongs to the flagella basal body rod proteins family.</text>
</comment>
<comment type="subcellular location">
    <subcellularLocation>
        <location evidence="1 6">Bacterial flagellum basal body</location>
    </subcellularLocation>
</comment>
<dbReference type="PANTHER" id="PTHR30435:SF12">
    <property type="entry name" value="FLAGELLAR BASAL BODY ROD PROTEIN FLGB"/>
    <property type="match status" value="1"/>
</dbReference>
<keyword evidence="8" id="KW-0969">Cilium</keyword>
<dbReference type="RefSeq" id="WP_271269568.1">
    <property type="nucleotide sequence ID" value="NZ_JAMGZJ010000078.1"/>
</dbReference>
<keyword evidence="9" id="KW-1185">Reference proteome</keyword>
<proteinExistence type="inferred from homology"/>
<dbReference type="Proteomes" id="UP001061282">
    <property type="component" value="Unassembled WGS sequence"/>
</dbReference>
<comment type="caution">
    <text evidence="8">The sequence shown here is derived from an EMBL/GenBank/DDBJ whole genome shotgun (WGS) entry which is preliminary data.</text>
</comment>
<evidence type="ECO:0000313" key="9">
    <source>
        <dbReference type="Proteomes" id="UP001061282"/>
    </source>
</evidence>
<keyword evidence="4 6" id="KW-0975">Bacterial flagellum</keyword>
<dbReference type="NCBIfam" id="TIGR01396">
    <property type="entry name" value="FlgB"/>
    <property type="match status" value="1"/>
</dbReference>
<reference evidence="8" key="1">
    <citation type="submission" date="2022-05" db="EMBL/GenBank/DDBJ databases">
        <title>Description of a novel species of Leclercia; Leclercia tamurae and the Proposal for a Novel Genus Silvania gen. nov. Containing Two Novel Species Silvania hatchlandensis sp. nov. and Silvania confinis sp. nov. Isolated from the Rhizosphere of Oak.</title>
        <authorList>
            <person name="Maddock D.W."/>
            <person name="Brady C.L."/>
            <person name="Denman S."/>
            <person name="Arnold D."/>
        </authorList>
    </citation>
    <scope>NUCLEOTIDE SEQUENCE</scope>
    <source>
        <strain evidence="8">H4N4</strain>
    </source>
</reference>
<evidence type="ECO:0000313" key="8">
    <source>
        <dbReference type="EMBL" id="MCU6671064.1"/>
    </source>
</evidence>
<dbReference type="InterPro" id="IPR019776">
    <property type="entry name" value="Flagellar_basal_body_rod_CS"/>
</dbReference>
<comment type="subunit">
    <text evidence="6">The basal body constitutes a major portion of the flagellar organelle and consists of a number of rings mounted on a central rod.</text>
</comment>
<evidence type="ECO:0000256" key="5">
    <source>
        <dbReference type="ARBA" id="ARBA00024934"/>
    </source>
</evidence>
<name>A0A9J6QGH0_9ENTR</name>
<comment type="function">
    <text evidence="5 6">Structural component of flagellum, the bacterial motility apparatus. Part of the rod structure of flagellar basal body.</text>
</comment>
<accession>A0A9J6QGH0</accession>
<gene>
    <name evidence="8" type="primary">flgB</name>
    <name evidence="8" type="ORF">M8013_20265</name>
</gene>
<dbReference type="GO" id="GO:0030694">
    <property type="term" value="C:bacterial-type flagellum basal body, rod"/>
    <property type="evidence" value="ECO:0007669"/>
    <property type="project" value="InterPro"/>
</dbReference>
<protein>
    <recommendedName>
        <fullName evidence="3 6">Flagellar basal body rod protein FlgB</fullName>
    </recommendedName>
</protein>
<dbReference type="PIRSF" id="PIRSF002889">
    <property type="entry name" value="Rod_FlgB"/>
    <property type="match status" value="1"/>
</dbReference>